<sequence>MGLIAKFKEILQIIPVWIYNLFISRVLTVVTHSYLADYLKKEEQKKDVSLDSILDIGIGTGLPLYKIASKFPQNAKILGVDIDENYVKAAQKLFKDKKNVEIRLQNFYELDAKKEGQFDIVLFSFSFMLMPEREKAIALAKQLVKKDGRIIFLLTLHQKKNPLFEQMKPLIKYLTTIDFGNITYENEFDDLLKNCNMEVNKKVRVTSTFNPFLNLFKIFMVDCKA</sequence>
<dbReference type="CDD" id="cd02440">
    <property type="entry name" value="AdoMet_MTases"/>
    <property type="match status" value="1"/>
</dbReference>
<keyword evidence="1" id="KW-0808">Transferase</keyword>
<protein>
    <submittedName>
        <fullName evidence="3">Cyclopropane-fatty-acyl-phospholipid synthase</fullName>
    </submittedName>
</protein>
<dbReference type="AlphaFoldDB" id="Q239D4"/>
<dbReference type="Gene3D" id="3.40.50.150">
    <property type="entry name" value="Vaccinia Virus protein VP39"/>
    <property type="match status" value="1"/>
</dbReference>
<proteinExistence type="predicted"/>
<dbReference type="InterPro" id="IPR041698">
    <property type="entry name" value="Methyltransf_25"/>
</dbReference>
<dbReference type="RefSeq" id="XP_001013281.1">
    <property type="nucleotide sequence ID" value="XM_001013281.3"/>
</dbReference>
<evidence type="ECO:0000256" key="1">
    <source>
        <dbReference type="ARBA" id="ARBA00022679"/>
    </source>
</evidence>
<dbReference type="EMBL" id="GG662738">
    <property type="protein sequence ID" value="EAR93036.1"/>
    <property type="molecule type" value="Genomic_DNA"/>
</dbReference>
<keyword evidence="4" id="KW-1185">Reference proteome</keyword>
<dbReference type="GO" id="GO:0016740">
    <property type="term" value="F:transferase activity"/>
    <property type="evidence" value="ECO:0007669"/>
    <property type="project" value="UniProtKB-KW"/>
</dbReference>
<organism evidence="3 4">
    <name type="scientific">Tetrahymena thermophila (strain SB210)</name>
    <dbReference type="NCBI Taxonomy" id="312017"/>
    <lineage>
        <taxon>Eukaryota</taxon>
        <taxon>Sar</taxon>
        <taxon>Alveolata</taxon>
        <taxon>Ciliophora</taxon>
        <taxon>Intramacronucleata</taxon>
        <taxon>Oligohymenophorea</taxon>
        <taxon>Hymenostomatida</taxon>
        <taxon>Tetrahymenina</taxon>
        <taxon>Tetrahymenidae</taxon>
        <taxon>Tetrahymena</taxon>
    </lineage>
</organism>
<dbReference type="KEGG" id="tet:TTHERM_00448810"/>
<evidence type="ECO:0000313" key="3">
    <source>
        <dbReference type="EMBL" id="EAR93036.1"/>
    </source>
</evidence>
<dbReference type="Proteomes" id="UP000009168">
    <property type="component" value="Unassembled WGS sequence"/>
</dbReference>
<dbReference type="HOGENOM" id="CLU_094035_1_0_1"/>
<dbReference type="InterPro" id="IPR029063">
    <property type="entry name" value="SAM-dependent_MTases_sf"/>
</dbReference>
<dbReference type="PANTHER" id="PTHR43861">
    <property type="entry name" value="TRANS-ACONITATE 2-METHYLTRANSFERASE-RELATED"/>
    <property type="match status" value="1"/>
</dbReference>
<dbReference type="GeneID" id="7845767"/>
<gene>
    <name evidence="3" type="ORF">TTHERM_00448810</name>
</gene>
<dbReference type="OMA" id="MLMPERE"/>
<dbReference type="OrthoDB" id="540004at2759"/>
<name>Q239D4_TETTS</name>
<dbReference type="SUPFAM" id="SSF53335">
    <property type="entry name" value="S-adenosyl-L-methionine-dependent methyltransferases"/>
    <property type="match status" value="1"/>
</dbReference>
<dbReference type="Pfam" id="PF13649">
    <property type="entry name" value="Methyltransf_25"/>
    <property type="match status" value="1"/>
</dbReference>
<reference evidence="4" key="1">
    <citation type="journal article" date="2006" name="PLoS Biol.">
        <title>Macronuclear genome sequence of the ciliate Tetrahymena thermophila, a model eukaryote.</title>
        <authorList>
            <person name="Eisen J.A."/>
            <person name="Coyne R.S."/>
            <person name="Wu M."/>
            <person name="Wu D."/>
            <person name="Thiagarajan M."/>
            <person name="Wortman J.R."/>
            <person name="Badger J.H."/>
            <person name="Ren Q."/>
            <person name="Amedeo P."/>
            <person name="Jones K.M."/>
            <person name="Tallon L.J."/>
            <person name="Delcher A.L."/>
            <person name="Salzberg S.L."/>
            <person name="Silva J.C."/>
            <person name="Haas B.J."/>
            <person name="Majoros W.H."/>
            <person name="Farzad M."/>
            <person name="Carlton J.M."/>
            <person name="Smith R.K. Jr."/>
            <person name="Garg J."/>
            <person name="Pearlman R.E."/>
            <person name="Karrer K.M."/>
            <person name="Sun L."/>
            <person name="Manning G."/>
            <person name="Elde N.C."/>
            <person name="Turkewitz A.P."/>
            <person name="Asai D.J."/>
            <person name="Wilkes D.E."/>
            <person name="Wang Y."/>
            <person name="Cai H."/>
            <person name="Collins K."/>
            <person name="Stewart B.A."/>
            <person name="Lee S.R."/>
            <person name="Wilamowska K."/>
            <person name="Weinberg Z."/>
            <person name="Ruzzo W.L."/>
            <person name="Wloga D."/>
            <person name="Gaertig J."/>
            <person name="Frankel J."/>
            <person name="Tsao C.-C."/>
            <person name="Gorovsky M.A."/>
            <person name="Keeling P.J."/>
            <person name="Waller R.F."/>
            <person name="Patron N.J."/>
            <person name="Cherry J.M."/>
            <person name="Stover N.A."/>
            <person name="Krieger C.J."/>
            <person name="del Toro C."/>
            <person name="Ryder H.F."/>
            <person name="Williamson S.C."/>
            <person name="Barbeau R.A."/>
            <person name="Hamilton E.P."/>
            <person name="Orias E."/>
        </authorList>
    </citation>
    <scope>NUCLEOTIDE SEQUENCE [LARGE SCALE GENOMIC DNA]</scope>
    <source>
        <strain evidence="4">SB210</strain>
    </source>
</reference>
<accession>Q239D4</accession>
<evidence type="ECO:0000259" key="2">
    <source>
        <dbReference type="Pfam" id="PF13649"/>
    </source>
</evidence>
<dbReference type="InParanoid" id="Q239D4"/>
<dbReference type="eggNOG" id="ENOG502RYDU">
    <property type="taxonomic scope" value="Eukaryota"/>
</dbReference>
<evidence type="ECO:0000313" key="4">
    <source>
        <dbReference type="Proteomes" id="UP000009168"/>
    </source>
</evidence>
<feature type="domain" description="Methyltransferase" evidence="2">
    <location>
        <begin position="53"/>
        <end position="148"/>
    </location>
</feature>